<organism evidence="8 10">
    <name type="scientific">Photobacterium damsela subsp. piscicida</name>
    <name type="common">Pasteurella piscicida</name>
    <dbReference type="NCBI Taxonomy" id="38294"/>
    <lineage>
        <taxon>Bacteria</taxon>
        <taxon>Pseudomonadati</taxon>
        <taxon>Pseudomonadota</taxon>
        <taxon>Gammaproteobacteria</taxon>
        <taxon>Vibrionales</taxon>
        <taxon>Vibrionaceae</taxon>
        <taxon>Photobacterium</taxon>
    </lineage>
</organism>
<feature type="transmembrane region" description="Helical" evidence="5">
    <location>
        <begin position="110"/>
        <end position="129"/>
    </location>
</feature>
<dbReference type="Pfam" id="PF04932">
    <property type="entry name" value="Wzy_C"/>
    <property type="match status" value="1"/>
</dbReference>
<feature type="transmembrane region" description="Helical" evidence="5">
    <location>
        <begin position="33"/>
        <end position="51"/>
    </location>
</feature>
<evidence type="ECO:0000256" key="3">
    <source>
        <dbReference type="ARBA" id="ARBA00022989"/>
    </source>
</evidence>
<feature type="transmembrane region" description="Helical" evidence="5">
    <location>
        <begin position="63"/>
        <end position="81"/>
    </location>
</feature>
<evidence type="ECO:0000313" key="9">
    <source>
        <dbReference type="Proteomes" id="UP000218676"/>
    </source>
</evidence>
<proteinExistence type="predicted"/>
<evidence type="ECO:0000313" key="7">
    <source>
        <dbReference type="EMBL" id="BAX54452.1"/>
    </source>
</evidence>
<feature type="transmembrane region" description="Helical" evidence="5">
    <location>
        <begin position="216"/>
        <end position="234"/>
    </location>
</feature>
<reference evidence="8 10" key="3">
    <citation type="submission" date="2020-09" db="EMBL/GenBank/DDBJ databases">
        <title>Complete, closed and curated genome sequences of Photobacterium damselae subsp. piscicida isolates from Australia indicate localised evolution and additional plasmid-borne pathogenicity mechanisms.</title>
        <authorList>
            <person name="Baseggio L."/>
            <person name="Silayeva O."/>
            <person name="Buller N."/>
            <person name="Landos M."/>
            <person name="Engelstaedter J."/>
            <person name="Barnes A.C."/>
        </authorList>
    </citation>
    <scope>NUCLEOTIDE SEQUENCE [LARGE SCALE GENOMIC DNA]</scope>
    <source>
        <strain evidence="8 10">AS-16-0540-1</strain>
    </source>
</reference>
<evidence type="ECO:0000256" key="2">
    <source>
        <dbReference type="ARBA" id="ARBA00022692"/>
    </source>
</evidence>
<protein>
    <submittedName>
        <fullName evidence="7 8">O-Antigen ligase</fullName>
    </submittedName>
</protein>
<gene>
    <name evidence="8" type="ORF">IC627_00845</name>
    <name evidence="7" type="ORF">PDPUS_1_03078</name>
</gene>
<accession>A0A4U0R282</accession>
<reference evidence="7" key="1">
    <citation type="journal article" date="2017" name="Genome Announc.">
        <title>Whole-Genome Sequence of Photobacterium damselae subsp. piscicida Strain 91-197, Isolated from Hybrid Striped Bass (Morone sp.) in the United States.</title>
        <authorList>
            <person name="Teru Y."/>
            <person name="Hikima J."/>
            <person name="Kono T."/>
            <person name="Sakai M."/>
            <person name="Takano T."/>
            <person name="Hawke J.P."/>
            <person name="Takeyama H."/>
            <person name="Aoki T."/>
        </authorList>
    </citation>
    <scope>NUCLEOTIDE SEQUENCE</scope>
    <source>
        <strain evidence="7">91-197</strain>
    </source>
</reference>
<feature type="transmembrane region" description="Helical" evidence="5">
    <location>
        <begin position="169"/>
        <end position="186"/>
    </location>
</feature>
<dbReference type="Proteomes" id="UP000218676">
    <property type="component" value="Chromosome 1"/>
</dbReference>
<feature type="transmembrane region" description="Helical" evidence="5">
    <location>
        <begin position="347"/>
        <end position="365"/>
    </location>
</feature>
<keyword evidence="3 5" id="KW-1133">Transmembrane helix</keyword>
<comment type="subcellular location">
    <subcellularLocation>
        <location evidence="1">Membrane</location>
        <topology evidence="1">Multi-pass membrane protein</topology>
    </subcellularLocation>
</comment>
<reference evidence="9" key="2">
    <citation type="submission" date="2017-05" db="EMBL/GenBank/DDBJ databases">
        <title>Whole genome sequence of fish pathogenic bacteria, Photobacterium damselae subsp. piscicida, strain 91-197, isolated from hybrid striped bass (Morone sp.) in USA.</title>
        <authorList>
            <person name="Teru Y."/>
            <person name="Hikima J."/>
            <person name="Kono T."/>
            <person name="Sakai M."/>
            <person name="Takano T."/>
            <person name="Hawke J.P."/>
            <person name="Takeyama H."/>
            <person name="Aoki T."/>
        </authorList>
    </citation>
    <scope>NUCLEOTIDE SEQUENCE [LARGE SCALE GENOMIC DNA]</scope>
    <source>
        <strain evidence="9">91-197</strain>
    </source>
</reference>
<evidence type="ECO:0000313" key="8">
    <source>
        <dbReference type="EMBL" id="QOD56673.1"/>
    </source>
</evidence>
<feature type="transmembrane region" description="Helical" evidence="5">
    <location>
        <begin position="192"/>
        <end position="209"/>
    </location>
</feature>
<dbReference type="EMBL" id="CP061854">
    <property type="protein sequence ID" value="QOD56673.1"/>
    <property type="molecule type" value="Genomic_DNA"/>
</dbReference>
<dbReference type="PANTHER" id="PTHR37422">
    <property type="entry name" value="TEICHURONIC ACID BIOSYNTHESIS PROTEIN TUAE"/>
    <property type="match status" value="1"/>
</dbReference>
<evidence type="ECO:0000256" key="1">
    <source>
        <dbReference type="ARBA" id="ARBA00004141"/>
    </source>
</evidence>
<evidence type="ECO:0000256" key="4">
    <source>
        <dbReference type="ARBA" id="ARBA00023136"/>
    </source>
</evidence>
<dbReference type="InterPro" id="IPR051533">
    <property type="entry name" value="WaaL-like"/>
</dbReference>
<dbReference type="InterPro" id="IPR007016">
    <property type="entry name" value="O-antigen_ligase-rel_domated"/>
</dbReference>
<dbReference type="Proteomes" id="UP000516656">
    <property type="component" value="Chromosome 1"/>
</dbReference>
<evidence type="ECO:0000259" key="6">
    <source>
        <dbReference type="Pfam" id="PF04932"/>
    </source>
</evidence>
<dbReference type="PANTHER" id="PTHR37422:SF13">
    <property type="entry name" value="LIPOPOLYSACCHARIDE BIOSYNTHESIS PROTEIN PA4999-RELATED"/>
    <property type="match status" value="1"/>
</dbReference>
<dbReference type="AlphaFoldDB" id="A0A4U0R282"/>
<dbReference type="EMBL" id="AP018045">
    <property type="protein sequence ID" value="BAX54452.1"/>
    <property type="molecule type" value="Genomic_DNA"/>
</dbReference>
<keyword evidence="2 5" id="KW-0812">Transmembrane</keyword>
<evidence type="ECO:0000313" key="10">
    <source>
        <dbReference type="Proteomes" id="UP000516656"/>
    </source>
</evidence>
<dbReference type="GO" id="GO:0016874">
    <property type="term" value="F:ligase activity"/>
    <property type="evidence" value="ECO:0007669"/>
    <property type="project" value="UniProtKB-KW"/>
</dbReference>
<sequence length="394" mass="44999">MDPMKDRVFSFFILLPFIWLSTGMLILKNGDKTMVAMIIISIIATVCRYGLTSIKQNLSNKMLWLVSLVTVYSLFSYAYHGLSSTEIRAIISSLLLIAIFPRQIITRKTLIPLAFLGVIISTTMIWYWSQYLGIGRGYWPINAIPFSTLTASFTLVCLIMAVTDTKKSIKALMLISFIIGCGGLVLGETRGVWLGFICSLILFTIFWMRDNYQPRYWFYILSVILIMGVTLFVLKPKLEQRIVQTKHEYAAIESGNLCTSIGLRLQLWKVSTILIENHPIIGLGDQHIRKFDELYKEGRISQCLYNLQPAHYHNQYIDKLVKNGVVGLVLFFSLLLTPLWLCSKEHYTKYITISLCTLLAIASLTDVPFNHGQTLFIYMAYICILNYKPSQKSI</sequence>
<feature type="domain" description="O-antigen ligase-related" evidence="6">
    <location>
        <begin position="176"/>
        <end position="332"/>
    </location>
</feature>
<name>A0A4U0R282_PHODP</name>
<dbReference type="GO" id="GO:0016020">
    <property type="term" value="C:membrane"/>
    <property type="evidence" value="ECO:0007669"/>
    <property type="project" value="UniProtKB-SubCell"/>
</dbReference>
<feature type="transmembrane region" description="Helical" evidence="5">
    <location>
        <begin position="141"/>
        <end position="162"/>
    </location>
</feature>
<evidence type="ECO:0000256" key="5">
    <source>
        <dbReference type="SAM" id="Phobius"/>
    </source>
</evidence>
<feature type="transmembrane region" description="Helical" evidence="5">
    <location>
        <begin position="7"/>
        <end position="27"/>
    </location>
</feature>
<keyword evidence="4 5" id="KW-0472">Membrane</keyword>
<feature type="transmembrane region" description="Helical" evidence="5">
    <location>
        <begin position="87"/>
        <end position="105"/>
    </location>
</feature>
<feature type="transmembrane region" description="Helical" evidence="5">
    <location>
        <begin position="324"/>
        <end position="342"/>
    </location>
</feature>
<keyword evidence="8" id="KW-0436">Ligase</keyword>